<dbReference type="Gene3D" id="3.40.630.30">
    <property type="match status" value="1"/>
</dbReference>
<sequence>MLTNAPTLETERLILRGPLVGDAEAVIAFLCDEQRAKGFGHCTNRSDAWRWFALSVGHWHIHGYGYFTVVDKATGAPAGIVGIWNPEGWPEPELGWVVFDGAEGKGIAYEAAQRALTWAYDDMGFTTMTSQIVPSNARSIALAKRMGAHHERTYDNVHMGEEMVFRHLGAEAFKAEAVA</sequence>
<evidence type="ECO:0000259" key="1">
    <source>
        <dbReference type="PROSITE" id="PS51186"/>
    </source>
</evidence>
<proteinExistence type="predicted"/>
<dbReference type="PANTHER" id="PTHR43792">
    <property type="entry name" value="GNAT FAMILY, PUTATIVE (AFU_ORTHOLOGUE AFUA_3G00765)-RELATED-RELATED"/>
    <property type="match status" value="1"/>
</dbReference>
<gene>
    <name evidence="2" type="ORF">PH7735_02738</name>
</gene>
<accession>A0A0P1IBT3</accession>
<dbReference type="AlphaFoldDB" id="A0A0P1IBT3"/>
<dbReference type="InterPro" id="IPR000182">
    <property type="entry name" value="GNAT_dom"/>
</dbReference>
<dbReference type="RefSeq" id="WP_058311926.1">
    <property type="nucleotide sequence ID" value="NZ_CYTW01000003.1"/>
</dbReference>
<dbReference type="STRING" id="1715693.PH7735_02738"/>
<dbReference type="EMBL" id="CYTW01000003">
    <property type="protein sequence ID" value="CUK04074.1"/>
    <property type="molecule type" value="Genomic_DNA"/>
</dbReference>
<name>A0A0P1IBT3_9RHOB</name>
<dbReference type="InterPro" id="IPR051531">
    <property type="entry name" value="N-acetyltransferase"/>
</dbReference>
<dbReference type="Pfam" id="PF13302">
    <property type="entry name" value="Acetyltransf_3"/>
    <property type="match status" value="1"/>
</dbReference>
<dbReference type="InterPro" id="IPR016181">
    <property type="entry name" value="Acyl_CoA_acyltransferase"/>
</dbReference>
<protein>
    <recommendedName>
        <fullName evidence="1">N-acetyltransferase domain-containing protein</fullName>
    </recommendedName>
</protein>
<reference evidence="3" key="1">
    <citation type="submission" date="2015-09" db="EMBL/GenBank/DDBJ databases">
        <authorList>
            <person name="Rodrigo-Torres Lidia"/>
            <person name="Arahal R.David."/>
        </authorList>
    </citation>
    <scope>NUCLEOTIDE SEQUENCE [LARGE SCALE GENOMIC DNA]</scope>
    <source>
        <strain evidence="3">CECT 7735</strain>
    </source>
</reference>
<organism evidence="2 3">
    <name type="scientific">Shimia thalassica</name>
    <dbReference type="NCBI Taxonomy" id="1715693"/>
    <lineage>
        <taxon>Bacteria</taxon>
        <taxon>Pseudomonadati</taxon>
        <taxon>Pseudomonadota</taxon>
        <taxon>Alphaproteobacteria</taxon>
        <taxon>Rhodobacterales</taxon>
        <taxon>Roseobacteraceae</taxon>
    </lineage>
</organism>
<dbReference type="GeneID" id="83881747"/>
<feature type="domain" description="N-acetyltransferase" evidence="1">
    <location>
        <begin position="13"/>
        <end position="164"/>
    </location>
</feature>
<dbReference type="PROSITE" id="PS51186">
    <property type="entry name" value="GNAT"/>
    <property type="match status" value="1"/>
</dbReference>
<evidence type="ECO:0000313" key="2">
    <source>
        <dbReference type="EMBL" id="CUK04074.1"/>
    </source>
</evidence>
<dbReference type="Proteomes" id="UP000051870">
    <property type="component" value="Unassembled WGS sequence"/>
</dbReference>
<dbReference type="PANTHER" id="PTHR43792:SF16">
    <property type="entry name" value="N-ACETYLTRANSFERASE DOMAIN-CONTAINING PROTEIN"/>
    <property type="match status" value="1"/>
</dbReference>
<dbReference type="GO" id="GO:0016747">
    <property type="term" value="F:acyltransferase activity, transferring groups other than amino-acyl groups"/>
    <property type="evidence" value="ECO:0007669"/>
    <property type="project" value="InterPro"/>
</dbReference>
<dbReference type="SUPFAM" id="SSF55729">
    <property type="entry name" value="Acyl-CoA N-acyltransferases (Nat)"/>
    <property type="match status" value="1"/>
</dbReference>
<keyword evidence="3" id="KW-1185">Reference proteome</keyword>
<evidence type="ECO:0000313" key="3">
    <source>
        <dbReference type="Proteomes" id="UP000051870"/>
    </source>
</evidence>